<gene>
    <name evidence="2" type="ORF">PCOS0759_LOCUS1177</name>
</gene>
<reference evidence="2" key="1">
    <citation type="submission" date="2021-01" db="EMBL/GenBank/DDBJ databases">
        <authorList>
            <person name="Corre E."/>
            <person name="Pelletier E."/>
            <person name="Niang G."/>
            <person name="Scheremetjew M."/>
            <person name="Finn R."/>
            <person name="Kale V."/>
            <person name="Holt S."/>
            <person name="Cochrane G."/>
            <person name="Meng A."/>
            <person name="Brown T."/>
            <person name="Cohen L."/>
        </authorList>
    </citation>
    <scope>NUCLEOTIDE SEQUENCE</scope>
    <source>
        <strain evidence="2">WS</strain>
    </source>
</reference>
<feature type="region of interest" description="Disordered" evidence="1">
    <location>
        <begin position="316"/>
        <end position="363"/>
    </location>
</feature>
<dbReference type="InterPro" id="IPR016024">
    <property type="entry name" value="ARM-type_fold"/>
</dbReference>
<evidence type="ECO:0000313" key="2">
    <source>
        <dbReference type="EMBL" id="CAD9077945.1"/>
    </source>
</evidence>
<evidence type="ECO:0000256" key="1">
    <source>
        <dbReference type="SAM" id="MobiDB-lite"/>
    </source>
</evidence>
<name>A0A7S1PH33_9EUKA</name>
<sequence>MTTKTSQPRKPISQTLFRHQPSLIPANPDAPPPDISLLEHQIPKWCQTALMQASSMKSPSRHSGTPTSSGAHSSGTHNKSRIHACRALLKVAEERHDLRKALVLSRGLIETIVLVLQEEEDEKNALALRRCQQLLLDLLCQLTLTDPLLDQYIVHEEQMTDSVAKMLLSSDRELQESVAMVFDYFSVCEENRSHVCHTDHMLFGVVQLLHNTKSVDAREHVLQGVLYLSEQPENNRFLIPRQPGMLEALTLSLFYLQISIPAKTLQILHNVLLLKENIPLVARQKELRERIQITMNNAKKVLLKHGQIESLNEEDKELLESLNEDDAEHDESPPFHAPPPQYDNLVPSGPKARQEMMNGTQSSDPYRFEKEIVRISTIILQLLFRYDTRLNSKVIMDGSDFSSVRRIVVPHSEGDFVSSSIVGTDSENRPAQNNAIQLDMSVDERIHARRNNVRRLALQRKEEQLKMRS</sequence>
<feature type="region of interest" description="Disordered" evidence="1">
    <location>
        <begin position="1"/>
        <end position="36"/>
    </location>
</feature>
<dbReference type="AlphaFoldDB" id="A0A7S1PH33"/>
<organism evidence="2">
    <name type="scientific">Percolomonas cosmopolitus</name>
    <dbReference type="NCBI Taxonomy" id="63605"/>
    <lineage>
        <taxon>Eukaryota</taxon>
        <taxon>Discoba</taxon>
        <taxon>Heterolobosea</taxon>
        <taxon>Tetramitia</taxon>
        <taxon>Eutetramitia</taxon>
        <taxon>Percolomonadidae</taxon>
        <taxon>Percolomonas</taxon>
    </lineage>
</organism>
<feature type="compositionally biased region" description="Acidic residues" evidence="1">
    <location>
        <begin position="316"/>
        <end position="329"/>
    </location>
</feature>
<accession>A0A7S1PH33</accession>
<protein>
    <submittedName>
        <fullName evidence="2">Uncharacterized protein</fullName>
    </submittedName>
</protein>
<dbReference type="SUPFAM" id="SSF48371">
    <property type="entry name" value="ARM repeat"/>
    <property type="match status" value="1"/>
</dbReference>
<feature type="compositionally biased region" description="Polar residues" evidence="1">
    <location>
        <begin position="53"/>
        <end position="77"/>
    </location>
</feature>
<dbReference type="InterPro" id="IPR011989">
    <property type="entry name" value="ARM-like"/>
</dbReference>
<feature type="compositionally biased region" description="Polar residues" evidence="1">
    <location>
        <begin position="1"/>
        <end position="17"/>
    </location>
</feature>
<feature type="region of interest" description="Disordered" evidence="1">
    <location>
        <begin position="53"/>
        <end position="79"/>
    </location>
</feature>
<dbReference type="EMBL" id="HBGD01001445">
    <property type="protein sequence ID" value="CAD9077945.1"/>
    <property type="molecule type" value="Transcribed_RNA"/>
</dbReference>
<proteinExistence type="predicted"/>
<dbReference type="Gene3D" id="1.25.10.10">
    <property type="entry name" value="Leucine-rich Repeat Variant"/>
    <property type="match status" value="1"/>
</dbReference>